<reference evidence="3 4" key="1">
    <citation type="journal article" date="2024" name="BMC Genomics">
        <title>De novo assembly and annotation of Popillia japonica's genome with initial clues to its potential as an invasive pest.</title>
        <authorList>
            <person name="Cucini C."/>
            <person name="Boschi S."/>
            <person name="Funari R."/>
            <person name="Cardaioli E."/>
            <person name="Iannotti N."/>
            <person name="Marturano G."/>
            <person name="Paoli F."/>
            <person name="Bruttini M."/>
            <person name="Carapelli A."/>
            <person name="Frati F."/>
            <person name="Nardi F."/>
        </authorList>
    </citation>
    <scope>NUCLEOTIDE SEQUENCE [LARGE SCALE GENOMIC DNA]</scope>
    <source>
        <strain evidence="3">DMR45628</strain>
    </source>
</reference>
<comment type="caution">
    <text evidence="3">The sequence shown here is derived from an EMBL/GenBank/DDBJ whole genome shotgun (WGS) entry which is preliminary data.</text>
</comment>
<proteinExistence type="predicted"/>
<gene>
    <name evidence="3" type="ORF">QE152_g13735</name>
</gene>
<dbReference type="AlphaFoldDB" id="A0AAW1LAU2"/>
<feature type="transmembrane region" description="Helical" evidence="1">
    <location>
        <begin position="41"/>
        <end position="60"/>
    </location>
</feature>
<evidence type="ECO:0000259" key="2">
    <source>
        <dbReference type="SMART" id="SM00587"/>
    </source>
</evidence>
<dbReference type="InterPro" id="IPR004119">
    <property type="entry name" value="EcKL"/>
</dbReference>
<dbReference type="PANTHER" id="PTHR11012">
    <property type="entry name" value="PROTEIN KINASE-LIKE DOMAIN-CONTAINING"/>
    <property type="match status" value="1"/>
</dbReference>
<dbReference type="GO" id="GO:0016301">
    <property type="term" value="F:kinase activity"/>
    <property type="evidence" value="ECO:0007669"/>
    <property type="project" value="UniProtKB-KW"/>
</dbReference>
<keyword evidence="1" id="KW-1133">Transmembrane helix</keyword>
<keyword evidence="1" id="KW-0472">Membrane</keyword>
<keyword evidence="1" id="KW-0812">Transmembrane</keyword>
<protein>
    <submittedName>
        <fullName evidence="3">Ecdysteroid kinase-like family</fullName>
    </submittedName>
</protein>
<keyword evidence="3" id="KW-0808">Transferase</keyword>
<evidence type="ECO:0000313" key="4">
    <source>
        <dbReference type="Proteomes" id="UP001458880"/>
    </source>
</evidence>
<dbReference type="Gene3D" id="3.90.1200.10">
    <property type="match status" value="1"/>
</dbReference>
<evidence type="ECO:0000313" key="3">
    <source>
        <dbReference type="EMBL" id="KAK9731335.1"/>
    </source>
</evidence>
<accession>A0AAW1LAU2</accession>
<feature type="domain" description="CHK kinase-like" evidence="2">
    <location>
        <begin position="138"/>
        <end position="319"/>
    </location>
</feature>
<dbReference type="SMART" id="SM00587">
    <property type="entry name" value="CHK"/>
    <property type="match status" value="1"/>
</dbReference>
<dbReference type="Proteomes" id="UP001458880">
    <property type="component" value="Unassembled WGS sequence"/>
</dbReference>
<keyword evidence="3" id="KW-0418">Kinase</keyword>
<dbReference type="InterPro" id="IPR011009">
    <property type="entry name" value="Kinase-like_dom_sf"/>
</dbReference>
<dbReference type="InterPro" id="IPR015897">
    <property type="entry name" value="CHK_kinase-like"/>
</dbReference>
<sequence>MELALGAVVDSRISFGQALGAYGVPQTTFYSKYRANHSDKLAVFSSTVCVIVFASIRLILITYKLLWQRQTASDKENEVDLFLKVLNTENKVMQYMISSILAYEKEDFYYNDVLNQCNVNNIATPFASECYYCRPSLLVLEDLSLRGFRNRPRKDLLDVKHCKIALGCLAKFHAANVALEKIKSDSDTETKNAATEWFECTLRGLMTLIDLLPKADVSAEEYTAKLVEVLQSPQDPDSMAKYKSTVLHGDLWSNNFMFQYKNNVPVSSILIDYQTIKYGPIALDVTQMILTNVRLNVRAVHYEELLSFYYHQFVDACEENGIQALDFISYKDFLQCCEEVKIISKIASVADHSTTLLIGDDIREILMSDETLRKFLLEDRSESMLQSFKENEMYCEIMTEDLTELRNLLFSA</sequence>
<dbReference type="PANTHER" id="PTHR11012:SF48">
    <property type="entry name" value="CHK KINASE-LIKE DOMAIN-CONTAINING PROTEIN-RELATED"/>
    <property type="match status" value="1"/>
</dbReference>
<dbReference type="SUPFAM" id="SSF56112">
    <property type="entry name" value="Protein kinase-like (PK-like)"/>
    <property type="match status" value="1"/>
</dbReference>
<dbReference type="Pfam" id="PF02958">
    <property type="entry name" value="EcKL"/>
    <property type="match status" value="1"/>
</dbReference>
<keyword evidence="4" id="KW-1185">Reference proteome</keyword>
<dbReference type="EMBL" id="JASPKY010000134">
    <property type="protein sequence ID" value="KAK9731335.1"/>
    <property type="molecule type" value="Genomic_DNA"/>
</dbReference>
<evidence type="ECO:0000256" key="1">
    <source>
        <dbReference type="SAM" id="Phobius"/>
    </source>
</evidence>
<organism evidence="3 4">
    <name type="scientific">Popillia japonica</name>
    <name type="common">Japanese beetle</name>
    <dbReference type="NCBI Taxonomy" id="7064"/>
    <lineage>
        <taxon>Eukaryota</taxon>
        <taxon>Metazoa</taxon>
        <taxon>Ecdysozoa</taxon>
        <taxon>Arthropoda</taxon>
        <taxon>Hexapoda</taxon>
        <taxon>Insecta</taxon>
        <taxon>Pterygota</taxon>
        <taxon>Neoptera</taxon>
        <taxon>Endopterygota</taxon>
        <taxon>Coleoptera</taxon>
        <taxon>Polyphaga</taxon>
        <taxon>Scarabaeiformia</taxon>
        <taxon>Scarabaeidae</taxon>
        <taxon>Rutelinae</taxon>
        <taxon>Popillia</taxon>
    </lineage>
</organism>
<name>A0AAW1LAU2_POPJA</name>